<dbReference type="AlphaFoldDB" id="A0A3N4I818"/>
<evidence type="ECO:0000313" key="2">
    <source>
        <dbReference type="EMBL" id="RPA80270.1"/>
    </source>
</evidence>
<feature type="region of interest" description="Disordered" evidence="1">
    <location>
        <begin position="51"/>
        <end position="88"/>
    </location>
</feature>
<dbReference type="Proteomes" id="UP000275078">
    <property type="component" value="Unassembled WGS sequence"/>
</dbReference>
<sequence length="132" mass="15677">MVHEVHFLTCETTKKESFHGYIPRKCYSIKYLNTPTLFKDTTLINRLSSNDQINGDRAMNNSELGPDDRIEPPLNLIEGKPPRAGTFPRTKREALNWTRWTETFRELNWKRYPQDDDARCRRTWWGKTGTRM</sequence>
<reference evidence="2 3" key="1">
    <citation type="journal article" date="2018" name="Nat. Ecol. Evol.">
        <title>Pezizomycetes genomes reveal the molecular basis of ectomycorrhizal truffle lifestyle.</title>
        <authorList>
            <person name="Murat C."/>
            <person name="Payen T."/>
            <person name="Noel B."/>
            <person name="Kuo A."/>
            <person name="Morin E."/>
            <person name="Chen J."/>
            <person name="Kohler A."/>
            <person name="Krizsan K."/>
            <person name="Balestrini R."/>
            <person name="Da Silva C."/>
            <person name="Montanini B."/>
            <person name="Hainaut M."/>
            <person name="Levati E."/>
            <person name="Barry K.W."/>
            <person name="Belfiori B."/>
            <person name="Cichocki N."/>
            <person name="Clum A."/>
            <person name="Dockter R.B."/>
            <person name="Fauchery L."/>
            <person name="Guy J."/>
            <person name="Iotti M."/>
            <person name="Le Tacon F."/>
            <person name="Lindquist E.A."/>
            <person name="Lipzen A."/>
            <person name="Malagnac F."/>
            <person name="Mello A."/>
            <person name="Molinier V."/>
            <person name="Miyauchi S."/>
            <person name="Poulain J."/>
            <person name="Riccioni C."/>
            <person name="Rubini A."/>
            <person name="Sitrit Y."/>
            <person name="Splivallo R."/>
            <person name="Traeger S."/>
            <person name="Wang M."/>
            <person name="Zifcakova L."/>
            <person name="Wipf D."/>
            <person name="Zambonelli A."/>
            <person name="Paolocci F."/>
            <person name="Nowrousian M."/>
            <person name="Ottonello S."/>
            <person name="Baldrian P."/>
            <person name="Spatafora J.W."/>
            <person name="Henrissat B."/>
            <person name="Nagy L.G."/>
            <person name="Aury J.M."/>
            <person name="Wincker P."/>
            <person name="Grigoriev I.V."/>
            <person name="Bonfante P."/>
            <person name="Martin F.M."/>
        </authorList>
    </citation>
    <scope>NUCLEOTIDE SEQUENCE [LARGE SCALE GENOMIC DNA]</scope>
    <source>
        <strain evidence="2 3">RN42</strain>
    </source>
</reference>
<evidence type="ECO:0000256" key="1">
    <source>
        <dbReference type="SAM" id="MobiDB-lite"/>
    </source>
</evidence>
<accession>A0A3N4I818</accession>
<protein>
    <submittedName>
        <fullName evidence="2">Uncharacterized protein</fullName>
    </submittedName>
</protein>
<evidence type="ECO:0000313" key="3">
    <source>
        <dbReference type="Proteomes" id="UP000275078"/>
    </source>
</evidence>
<name>A0A3N4I818_ASCIM</name>
<organism evidence="2 3">
    <name type="scientific">Ascobolus immersus RN42</name>
    <dbReference type="NCBI Taxonomy" id="1160509"/>
    <lineage>
        <taxon>Eukaryota</taxon>
        <taxon>Fungi</taxon>
        <taxon>Dikarya</taxon>
        <taxon>Ascomycota</taxon>
        <taxon>Pezizomycotina</taxon>
        <taxon>Pezizomycetes</taxon>
        <taxon>Pezizales</taxon>
        <taxon>Ascobolaceae</taxon>
        <taxon>Ascobolus</taxon>
    </lineage>
</organism>
<gene>
    <name evidence="2" type="ORF">BJ508DRAFT_307651</name>
</gene>
<feature type="compositionally biased region" description="Polar residues" evidence="1">
    <location>
        <begin position="51"/>
        <end position="63"/>
    </location>
</feature>
<proteinExistence type="predicted"/>
<dbReference type="EMBL" id="ML119690">
    <property type="protein sequence ID" value="RPA80270.1"/>
    <property type="molecule type" value="Genomic_DNA"/>
</dbReference>
<keyword evidence="3" id="KW-1185">Reference proteome</keyword>